<dbReference type="InterPro" id="IPR001509">
    <property type="entry name" value="Epimerase_deHydtase"/>
</dbReference>
<dbReference type="Gene3D" id="3.40.50.720">
    <property type="entry name" value="NAD(P)-binding Rossmann-like Domain"/>
    <property type="match status" value="1"/>
</dbReference>
<evidence type="ECO:0000313" key="3">
    <source>
        <dbReference type="EMBL" id="MBF8150967.1"/>
    </source>
</evidence>
<comment type="caution">
    <text evidence="3">The sequence shown here is derived from an EMBL/GenBank/DDBJ whole genome shotgun (WGS) entry which is preliminary data.</text>
</comment>
<dbReference type="SUPFAM" id="SSF51735">
    <property type="entry name" value="NAD(P)-binding Rossmann-fold domains"/>
    <property type="match status" value="1"/>
</dbReference>
<dbReference type="Proteomes" id="UP000611215">
    <property type="component" value="Unassembled WGS sequence"/>
</dbReference>
<comment type="similarity">
    <text evidence="1">Belongs to the NAD(P)-dependent epimerase/dehydratase family.</text>
</comment>
<dbReference type="PANTHER" id="PTHR43000">
    <property type="entry name" value="DTDP-D-GLUCOSE 4,6-DEHYDRATASE-RELATED"/>
    <property type="match status" value="1"/>
</dbReference>
<protein>
    <submittedName>
        <fullName evidence="3">NAD-dependent epimerase/dehydratase family protein</fullName>
    </submittedName>
</protein>
<evidence type="ECO:0000313" key="4">
    <source>
        <dbReference type="Proteomes" id="UP000611215"/>
    </source>
</evidence>
<gene>
    <name evidence="3" type="ORF">ITJ86_13730</name>
</gene>
<accession>A0ABS0EKI3</accession>
<organism evidence="3 4">
    <name type="scientific">Winogradskyella marina</name>
    <dbReference type="NCBI Taxonomy" id="2785530"/>
    <lineage>
        <taxon>Bacteria</taxon>
        <taxon>Pseudomonadati</taxon>
        <taxon>Bacteroidota</taxon>
        <taxon>Flavobacteriia</taxon>
        <taxon>Flavobacteriales</taxon>
        <taxon>Flavobacteriaceae</taxon>
        <taxon>Winogradskyella</taxon>
    </lineage>
</organism>
<dbReference type="Pfam" id="PF01370">
    <property type="entry name" value="Epimerase"/>
    <property type="match status" value="1"/>
</dbReference>
<dbReference type="EMBL" id="JADOET010000013">
    <property type="protein sequence ID" value="MBF8150967.1"/>
    <property type="molecule type" value="Genomic_DNA"/>
</dbReference>
<keyword evidence="4" id="KW-1185">Reference proteome</keyword>
<sequence>MTNILVTGGAGQLGSSIAAKLALKEDVTVIIIDNLSTGEKSKIPIRDNIKFIKADVNDYNDIMSIFATFKFDYVFHFAAVVGVERTLENPINVLHDIDGIKNILSLSKNACVKRVFYSSSSEVYGEPFEIPQNENTTPLNSRLPYAIVKNVGEAFFKAYQRENDLDYTIFRFFNTYGPYQSNDFVMPRFVKLAMNNEPIPIYGEGDQTRSFCYIDDNIDTCLNALDDDNYINEVLNVGNDVEISILELAHKIIERTGSESKITFLPSLKEGDMTRRCPDITKMKNLLGRELISLNEGIDKMMNHYNLYTTQKA</sequence>
<evidence type="ECO:0000256" key="1">
    <source>
        <dbReference type="ARBA" id="ARBA00007637"/>
    </source>
</evidence>
<evidence type="ECO:0000259" key="2">
    <source>
        <dbReference type="Pfam" id="PF01370"/>
    </source>
</evidence>
<proteinExistence type="inferred from homology"/>
<dbReference type="InterPro" id="IPR036291">
    <property type="entry name" value="NAD(P)-bd_dom_sf"/>
</dbReference>
<name>A0ABS0EKI3_9FLAO</name>
<feature type="domain" description="NAD-dependent epimerase/dehydratase" evidence="2">
    <location>
        <begin position="4"/>
        <end position="238"/>
    </location>
</feature>
<dbReference type="RefSeq" id="WP_195872223.1">
    <property type="nucleotide sequence ID" value="NZ_JADOET010000013.1"/>
</dbReference>
<reference evidence="3 4" key="1">
    <citation type="submission" date="2020-11" db="EMBL/GenBank/DDBJ databases">
        <title>Winogradskyella marina sp. nov., isolated from marine sediment.</title>
        <authorList>
            <person name="Bo J."/>
            <person name="Wang S."/>
            <person name="Song X."/>
            <person name="Du Z."/>
        </authorList>
    </citation>
    <scope>NUCLEOTIDE SEQUENCE [LARGE SCALE GENOMIC DNA]</scope>
    <source>
        <strain evidence="3 4">F6397</strain>
    </source>
</reference>